<keyword evidence="2" id="KW-0732">Signal</keyword>
<feature type="compositionally biased region" description="Polar residues" evidence="1">
    <location>
        <begin position="103"/>
        <end position="114"/>
    </location>
</feature>
<gene>
    <name evidence="3" type="ORF">KIPB_005584</name>
</gene>
<dbReference type="AlphaFoldDB" id="A0A9K3CXL5"/>
<feature type="region of interest" description="Disordered" evidence="1">
    <location>
        <begin position="43"/>
        <end position="120"/>
    </location>
</feature>
<proteinExistence type="predicted"/>
<sequence>MVLLAIGILVLLEVLFVFLDIPVDLSEAIHALLGKGVYPIKTARGQERERERENRRQATEERVGYPEREGERERERELHEMSAEDHDQYQYSSPPDPLETDTILHTDTVSQAQTRRTRDSMTDVTLDSEFEAAAAVRRATELANLRYLC</sequence>
<comment type="caution">
    <text evidence="3">The sequence shown here is derived from an EMBL/GenBank/DDBJ whole genome shotgun (WGS) entry which is preliminary data.</text>
</comment>
<evidence type="ECO:0000313" key="4">
    <source>
        <dbReference type="Proteomes" id="UP000265618"/>
    </source>
</evidence>
<reference evidence="3 4" key="1">
    <citation type="journal article" date="2018" name="PLoS ONE">
        <title>The draft genome of Kipferlia bialata reveals reductive genome evolution in fornicate parasites.</title>
        <authorList>
            <person name="Tanifuji G."/>
            <person name="Takabayashi S."/>
            <person name="Kume K."/>
            <person name="Takagi M."/>
            <person name="Nakayama T."/>
            <person name="Kamikawa R."/>
            <person name="Inagaki Y."/>
            <person name="Hashimoto T."/>
        </authorList>
    </citation>
    <scope>NUCLEOTIDE SEQUENCE [LARGE SCALE GENOMIC DNA]</scope>
    <source>
        <strain evidence="3">NY0173</strain>
    </source>
</reference>
<protein>
    <submittedName>
        <fullName evidence="3">Uncharacterized protein</fullName>
    </submittedName>
</protein>
<feature type="signal peptide" evidence="2">
    <location>
        <begin position="1"/>
        <end position="28"/>
    </location>
</feature>
<evidence type="ECO:0000313" key="3">
    <source>
        <dbReference type="EMBL" id="GIQ84141.1"/>
    </source>
</evidence>
<keyword evidence="4" id="KW-1185">Reference proteome</keyword>
<feature type="compositionally biased region" description="Basic and acidic residues" evidence="1">
    <location>
        <begin position="44"/>
        <end position="88"/>
    </location>
</feature>
<name>A0A9K3CXL5_9EUKA</name>
<dbReference type="EMBL" id="BDIP01001321">
    <property type="protein sequence ID" value="GIQ84141.1"/>
    <property type="molecule type" value="Genomic_DNA"/>
</dbReference>
<organism evidence="3 4">
    <name type="scientific">Kipferlia bialata</name>
    <dbReference type="NCBI Taxonomy" id="797122"/>
    <lineage>
        <taxon>Eukaryota</taxon>
        <taxon>Metamonada</taxon>
        <taxon>Carpediemonas-like organisms</taxon>
        <taxon>Kipferlia</taxon>
    </lineage>
</organism>
<accession>A0A9K3CXL5</accession>
<evidence type="ECO:0000256" key="1">
    <source>
        <dbReference type="SAM" id="MobiDB-lite"/>
    </source>
</evidence>
<feature type="chain" id="PRO_5039953898" evidence="2">
    <location>
        <begin position="29"/>
        <end position="149"/>
    </location>
</feature>
<dbReference type="Proteomes" id="UP000265618">
    <property type="component" value="Unassembled WGS sequence"/>
</dbReference>
<evidence type="ECO:0000256" key="2">
    <source>
        <dbReference type="SAM" id="SignalP"/>
    </source>
</evidence>